<evidence type="ECO:0000313" key="3">
    <source>
        <dbReference type="Proteomes" id="UP000054874"/>
    </source>
</evidence>
<dbReference type="Proteomes" id="UP000054874">
    <property type="component" value="Unassembled WGS sequence"/>
</dbReference>
<evidence type="ECO:0000256" key="1">
    <source>
        <dbReference type="ARBA" id="ARBA00023125"/>
    </source>
</evidence>
<proteinExistence type="predicted"/>
<dbReference type="RefSeq" id="WP_058353255.1">
    <property type="nucleotide sequence ID" value="NZ_CABMMD010000169.1"/>
</dbReference>
<dbReference type="GO" id="GO:0003677">
    <property type="term" value="F:DNA binding"/>
    <property type="evidence" value="ECO:0007669"/>
    <property type="project" value="UniProtKB-KW"/>
</dbReference>
<protein>
    <recommendedName>
        <fullName evidence="4">Transcriptional regulator</fullName>
    </recommendedName>
</protein>
<sequence>MLLPQIASYFAVSVDELLGYEPQLSKEQIQKIYHELAEEMAHKPFEEVFEKSEELVKQYYACYPFLYQICVLWLNHYMLAGREERRQDILEKISVLSMHIIENSTDTGLCSDSVLLNALVKLQCRKPEEAIEQIEELLNPLRQLRQSDGILLEAYMMAGQLEKAKKYAQIIMYLQLISLVSTATSYLSLHMEEPVICEKTIQRIQAVEEAYELGELQPNTMGIFYYQAAAAKAVQGDSYFDDLDEWFGKTEQGAQMLRDKSLVLESARQSLQNPVFSGIEGIDKLL</sequence>
<dbReference type="AlphaFoldDB" id="A0A0V8QD44"/>
<dbReference type="OrthoDB" id="9812495at2"/>
<organism evidence="2 3">
    <name type="scientific">Acetivibrio ethanolgignens</name>
    <dbReference type="NCBI Taxonomy" id="290052"/>
    <lineage>
        <taxon>Bacteria</taxon>
        <taxon>Bacillati</taxon>
        <taxon>Bacillota</taxon>
        <taxon>Clostridia</taxon>
        <taxon>Eubacteriales</taxon>
        <taxon>Oscillospiraceae</taxon>
        <taxon>Acetivibrio</taxon>
    </lineage>
</organism>
<reference evidence="2 3" key="1">
    <citation type="submission" date="2015-11" db="EMBL/GenBank/DDBJ databases">
        <title>Butyribacter intestini gen. nov., sp. nov., a butyric acid-producing bacterium of the family Lachnospiraceae isolated from the human faeces.</title>
        <authorList>
            <person name="Zou Y."/>
            <person name="Xue W."/>
            <person name="Luo G."/>
            <person name="Lv M."/>
        </authorList>
    </citation>
    <scope>NUCLEOTIDE SEQUENCE [LARGE SCALE GENOMIC DNA]</scope>
    <source>
        <strain evidence="2 3">ACET-33324</strain>
    </source>
</reference>
<evidence type="ECO:0008006" key="4">
    <source>
        <dbReference type="Google" id="ProtNLM"/>
    </source>
</evidence>
<name>A0A0V8QD44_9FIRM</name>
<evidence type="ECO:0000313" key="2">
    <source>
        <dbReference type="EMBL" id="KSV58504.1"/>
    </source>
</evidence>
<dbReference type="PANTHER" id="PTHR46558:SF11">
    <property type="entry name" value="HTH-TYPE TRANSCRIPTIONAL REGULATOR XRE"/>
    <property type="match status" value="1"/>
</dbReference>
<keyword evidence="1" id="KW-0238">DNA-binding</keyword>
<dbReference type="PANTHER" id="PTHR46558">
    <property type="entry name" value="TRACRIPTIONAL REGULATORY PROTEIN-RELATED-RELATED"/>
    <property type="match status" value="1"/>
</dbReference>
<keyword evidence="3" id="KW-1185">Reference proteome</keyword>
<accession>A0A0V8QD44</accession>
<gene>
    <name evidence="2" type="ORF">ASU35_12615</name>
</gene>
<comment type="caution">
    <text evidence="2">The sequence shown here is derived from an EMBL/GenBank/DDBJ whole genome shotgun (WGS) entry which is preliminary data.</text>
</comment>
<dbReference type="STRING" id="290052.ASU35_12615"/>
<dbReference type="EMBL" id="LNAM01000169">
    <property type="protein sequence ID" value="KSV58504.1"/>
    <property type="molecule type" value="Genomic_DNA"/>
</dbReference>